<dbReference type="InterPro" id="IPR000073">
    <property type="entry name" value="AB_hydrolase_1"/>
</dbReference>
<dbReference type="Proteomes" id="UP000799302">
    <property type="component" value="Unassembled WGS sequence"/>
</dbReference>
<dbReference type="EMBL" id="MU004241">
    <property type="protein sequence ID" value="KAF2665153.1"/>
    <property type="molecule type" value="Genomic_DNA"/>
</dbReference>
<accession>A0A6A6U1J5</accession>
<keyword evidence="5" id="KW-1185">Reference proteome</keyword>
<evidence type="ECO:0000256" key="1">
    <source>
        <dbReference type="ARBA" id="ARBA00010088"/>
    </source>
</evidence>
<evidence type="ECO:0000256" key="2">
    <source>
        <dbReference type="ARBA" id="ARBA00022801"/>
    </source>
</evidence>
<organism evidence="4 5">
    <name type="scientific">Microthyrium microscopicum</name>
    <dbReference type="NCBI Taxonomy" id="703497"/>
    <lineage>
        <taxon>Eukaryota</taxon>
        <taxon>Fungi</taxon>
        <taxon>Dikarya</taxon>
        <taxon>Ascomycota</taxon>
        <taxon>Pezizomycotina</taxon>
        <taxon>Dothideomycetes</taxon>
        <taxon>Dothideomycetes incertae sedis</taxon>
        <taxon>Microthyriales</taxon>
        <taxon>Microthyriaceae</taxon>
        <taxon>Microthyrium</taxon>
    </lineage>
</organism>
<name>A0A6A6U1J5_9PEZI</name>
<proteinExistence type="inferred from homology"/>
<comment type="similarity">
    <text evidence="1">Belongs to the peptidase S33 family.</text>
</comment>
<dbReference type="PANTHER" id="PTHR43248:SF2">
    <property type="entry name" value="PROLYL AMINOPEPTIDASE"/>
    <property type="match status" value="1"/>
</dbReference>
<reference evidence="4" key="1">
    <citation type="journal article" date="2020" name="Stud. Mycol.">
        <title>101 Dothideomycetes genomes: a test case for predicting lifestyles and emergence of pathogens.</title>
        <authorList>
            <person name="Haridas S."/>
            <person name="Albert R."/>
            <person name="Binder M."/>
            <person name="Bloem J."/>
            <person name="Labutti K."/>
            <person name="Salamov A."/>
            <person name="Andreopoulos B."/>
            <person name="Baker S."/>
            <person name="Barry K."/>
            <person name="Bills G."/>
            <person name="Bluhm B."/>
            <person name="Cannon C."/>
            <person name="Castanera R."/>
            <person name="Culley D."/>
            <person name="Daum C."/>
            <person name="Ezra D."/>
            <person name="Gonzalez J."/>
            <person name="Henrissat B."/>
            <person name="Kuo A."/>
            <person name="Liang C."/>
            <person name="Lipzen A."/>
            <person name="Lutzoni F."/>
            <person name="Magnuson J."/>
            <person name="Mondo S."/>
            <person name="Nolan M."/>
            <person name="Ohm R."/>
            <person name="Pangilinan J."/>
            <person name="Park H.-J."/>
            <person name="Ramirez L."/>
            <person name="Alfaro M."/>
            <person name="Sun H."/>
            <person name="Tritt A."/>
            <person name="Yoshinaga Y."/>
            <person name="Zwiers L.-H."/>
            <person name="Turgeon B."/>
            <person name="Goodwin S."/>
            <person name="Spatafora J."/>
            <person name="Crous P."/>
            <person name="Grigoriev I."/>
        </authorList>
    </citation>
    <scope>NUCLEOTIDE SEQUENCE</scope>
    <source>
        <strain evidence="4">CBS 115976</strain>
    </source>
</reference>
<dbReference type="InterPro" id="IPR029058">
    <property type="entry name" value="AB_hydrolase_fold"/>
</dbReference>
<dbReference type="Gene3D" id="3.40.50.1820">
    <property type="entry name" value="alpha/beta hydrolase"/>
    <property type="match status" value="2"/>
</dbReference>
<dbReference type="InterPro" id="IPR051601">
    <property type="entry name" value="Serine_prot/Carboxylest_S33"/>
</dbReference>
<dbReference type="InterPro" id="IPR002410">
    <property type="entry name" value="Peptidase_S33"/>
</dbReference>
<dbReference type="PRINTS" id="PR00793">
    <property type="entry name" value="PROAMNOPTASE"/>
</dbReference>
<protein>
    <submittedName>
        <fullName evidence="4">Alpha/beta-hydrolase</fullName>
    </submittedName>
</protein>
<dbReference type="GO" id="GO:0006508">
    <property type="term" value="P:proteolysis"/>
    <property type="evidence" value="ECO:0007669"/>
    <property type="project" value="InterPro"/>
</dbReference>
<dbReference type="GO" id="GO:0008233">
    <property type="term" value="F:peptidase activity"/>
    <property type="evidence" value="ECO:0007669"/>
    <property type="project" value="InterPro"/>
</dbReference>
<feature type="domain" description="AB hydrolase-1" evidence="3">
    <location>
        <begin position="67"/>
        <end position="228"/>
    </location>
</feature>
<gene>
    <name evidence="4" type="ORF">BT63DRAFT_85957</name>
</gene>
<sequence>MAAPVVARILRWNSYNVPGRIRITEYYFEVPRDYSNPNSSQTITLFARAGHRIHKPADPTTVAPHQPWMLFLQGGPGFGCSSPQNNAWTQSVLDRGYQVLLLDQRGTGMSTPLSAASLGLRGDEKVQAQYLKSFRADSIVRDCEAVRLALTSGLPPEKQKWSVMGQSYGGFCILSYLSFAPQGLREAFLFGGLQPLVDDPDRVYRATFKKLIERNEAYYNKFPEDIQRVQRITTFLQRFGNTTVKDTSDSGFMTARRFMQLGMAFGFHSGLDSIHDIVIRADNDLTCFGTLTRPTISRIEGYLPFNDAIIYAILHESIYCQGKSSKWSAYRIQKEHEKLFQIPKENPTNPIYFTGEMIFPWMFEDYGELTRIKDQADFVAEFSDWPALFDRAQLKRNEVPVYAASYTDDMFVDFELSMETARAIKGCKTYVTNQMYHDALRSRMDEVFKALWALRDDSID</sequence>
<evidence type="ECO:0000313" key="4">
    <source>
        <dbReference type="EMBL" id="KAF2665153.1"/>
    </source>
</evidence>
<dbReference type="AlphaFoldDB" id="A0A6A6U1J5"/>
<evidence type="ECO:0000313" key="5">
    <source>
        <dbReference type="Proteomes" id="UP000799302"/>
    </source>
</evidence>
<dbReference type="SUPFAM" id="SSF53474">
    <property type="entry name" value="alpha/beta-Hydrolases"/>
    <property type="match status" value="1"/>
</dbReference>
<dbReference type="OrthoDB" id="1898734at2759"/>
<dbReference type="Pfam" id="PF00561">
    <property type="entry name" value="Abhydrolase_1"/>
    <property type="match status" value="1"/>
</dbReference>
<dbReference type="PANTHER" id="PTHR43248">
    <property type="entry name" value="2-SUCCINYL-6-HYDROXY-2,4-CYCLOHEXADIENE-1-CARBOXYLATE SYNTHASE"/>
    <property type="match status" value="1"/>
</dbReference>
<keyword evidence="2 4" id="KW-0378">Hydrolase</keyword>
<evidence type="ECO:0000259" key="3">
    <source>
        <dbReference type="Pfam" id="PF00561"/>
    </source>
</evidence>